<dbReference type="STRING" id="380248.SAMN05216251_1132"/>
<dbReference type="GO" id="GO:0016747">
    <property type="term" value="F:acyltransferase activity, transferring groups other than amino-acyl groups"/>
    <property type="evidence" value="ECO:0007669"/>
    <property type="project" value="InterPro"/>
</dbReference>
<dbReference type="InterPro" id="IPR050832">
    <property type="entry name" value="Bact_Acetyltransf"/>
</dbReference>
<organism evidence="5 6">
    <name type="scientific">Actinacidiphila alni</name>
    <dbReference type="NCBI Taxonomy" id="380248"/>
    <lineage>
        <taxon>Bacteria</taxon>
        <taxon>Bacillati</taxon>
        <taxon>Actinomycetota</taxon>
        <taxon>Actinomycetes</taxon>
        <taxon>Kitasatosporales</taxon>
        <taxon>Streptomycetaceae</taxon>
        <taxon>Actinacidiphila</taxon>
    </lineage>
</organism>
<keyword evidence="2" id="KW-0012">Acyltransferase</keyword>
<evidence type="ECO:0000256" key="3">
    <source>
        <dbReference type="SAM" id="MobiDB-lite"/>
    </source>
</evidence>
<dbReference type="EMBL" id="FONG01000013">
    <property type="protein sequence ID" value="SFF38986.1"/>
    <property type="molecule type" value="Genomic_DNA"/>
</dbReference>
<dbReference type="SUPFAM" id="SSF55729">
    <property type="entry name" value="Acyl-CoA N-acyltransferases (Nat)"/>
    <property type="match status" value="1"/>
</dbReference>
<dbReference type="OrthoDB" id="5138008at2"/>
<dbReference type="PANTHER" id="PTHR43877:SF2">
    <property type="entry name" value="AMINOALKYLPHOSPHONATE N-ACETYLTRANSFERASE-RELATED"/>
    <property type="match status" value="1"/>
</dbReference>
<gene>
    <name evidence="5" type="ORF">SAMN05216251_1132</name>
</gene>
<accession>A0A1I2IDS5</accession>
<dbReference type="PANTHER" id="PTHR43877">
    <property type="entry name" value="AMINOALKYLPHOSPHONATE N-ACETYLTRANSFERASE-RELATED-RELATED"/>
    <property type="match status" value="1"/>
</dbReference>
<feature type="region of interest" description="Disordered" evidence="3">
    <location>
        <begin position="207"/>
        <end position="228"/>
    </location>
</feature>
<evidence type="ECO:0000313" key="5">
    <source>
        <dbReference type="EMBL" id="SFF38986.1"/>
    </source>
</evidence>
<feature type="compositionally biased region" description="Low complexity" evidence="3">
    <location>
        <begin position="208"/>
        <end position="228"/>
    </location>
</feature>
<evidence type="ECO:0000256" key="1">
    <source>
        <dbReference type="ARBA" id="ARBA00022679"/>
    </source>
</evidence>
<dbReference type="RefSeq" id="WP_093715275.1">
    <property type="nucleotide sequence ID" value="NZ_FONG01000013.1"/>
</dbReference>
<dbReference type="CDD" id="cd04301">
    <property type="entry name" value="NAT_SF"/>
    <property type="match status" value="1"/>
</dbReference>
<proteinExistence type="predicted"/>
<dbReference type="InterPro" id="IPR016181">
    <property type="entry name" value="Acyl_CoA_acyltransferase"/>
</dbReference>
<dbReference type="InterPro" id="IPR000182">
    <property type="entry name" value="GNAT_dom"/>
</dbReference>
<dbReference type="Pfam" id="PF13527">
    <property type="entry name" value="Acetyltransf_9"/>
    <property type="match status" value="1"/>
</dbReference>
<dbReference type="Gene3D" id="3.40.630.30">
    <property type="match status" value="2"/>
</dbReference>
<keyword evidence="1 5" id="KW-0808">Transferase</keyword>
<evidence type="ECO:0000313" key="6">
    <source>
        <dbReference type="Proteomes" id="UP000199323"/>
    </source>
</evidence>
<reference evidence="5 6" key="1">
    <citation type="submission" date="2016-10" db="EMBL/GenBank/DDBJ databases">
        <authorList>
            <person name="de Groot N.N."/>
        </authorList>
    </citation>
    <scope>NUCLEOTIDE SEQUENCE [LARGE SCALE GENOMIC DNA]</scope>
    <source>
        <strain evidence="5 6">CGMCC 4.3510</strain>
    </source>
</reference>
<sequence length="335" mass="34540">MRYRTTTPADEPGLHALWAAAFPDAATVAALWNRAPGRHGRTFAAEDGAGRLVSALHYQPRPIRSATGRVQRVGCVGGVATHPDARGQGHVRHLLAAAVDAMTADECAWSLLFTATPRVYEGAGWRSFGAPGWSGPLAGRAPHAGAAAVRPATRADLPALRALRDGFDAVRPLTTVRGADDWEHRVPVWYAAPARILVAEDHAASGHAGPVAPASAQAPPGAAPSGTPAGFAVLRHPAPRQAELAEIALAPGREADAAGALLSAAALHARAAGATTATVRLPADAAIVAALPRFLADPVPAPTHYGMARPLLAPAHDVLATVTAPTAFHWYADSF</sequence>
<dbReference type="AlphaFoldDB" id="A0A1I2IDS5"/>
<dbReference type="PROSITE" id="PS51186">
    <property type="entry name" value="GNAT"/>
    <property type="match status" value="1"/>
</dbReference>
<evidence type="ECO:0000256" key="2">
    <source>
        <dbReference type="ARBA" id="ARBA00023315"/>
    </source>
</evidence>
<protein>
    <submittedName>
        <fullName evidence="5">Acetyltransferase (GNAT) domain-containing protein</fullName>
    </submittedName>
</protein>
<evidence type="ECO:0000259" key="4">
    <source>
        <dbReference type="PROSITE" id="PS51186"/>
    </source>
</evidence>
<dbReference type="Proteomes" id="UP000199323">
    <property type="component" value="Unassembled WGS sequence"/>
</dbReference>
<keyword evidence="6" id="KW-1185">Reference proteome</keyword>
<name>A0A1I2IDS5_9ACTN</name>
<feature type="domain" description="N-acetyltransferase" evidence="4">
    <location>
        <begin position="1"/>
        <end position="156"/>
    </location>
</feature>